<evidence type="ECO:0000256" key="1">
    <source>
        <dbReference type="SAM" id="SignalP"/>
    </source>
</evidence>
<feature type="signal peptide" evidence="1">
    <location>
        <begin position="1"/>
        <end position="19"/>
    </location>
</feature>
<evidence type="ECO:0008006" key="4">
    <source>
        <dbReference type="Google" id="ProtNLM"/>
    </source>
</evidence>
<gene>
    <name evidence="2" type="ORF">RD110_26065</name>
</gene>
<dbReference type="Proteomes" id="UP000186609">
    <property type="component" value="Chromosome"/>
</dbReference>
<feature type="chain" id="PRO_5012591454" description="Lipoprotein SmpA/OmlA domain-containing protein" evidence="1">
    <location>
        <begin position="20"/>
        <end position="156"/>
    </location>
</feature>
<dbReference type="RefSeq" id="WP_076205729.1">
    <property type="nucleotide sequence ID" value="NZ_CP019236.1"/>
</dbReference>
<dbReference type="KEGG" id="rhy:RD110_26065"/>
<accession>A0A1P8K4Q5</accession>
<proteinExistence type="predicted"/>
<keyword evidence="3" id="KW-1185">Reference proteome</keyword>
<dbReference type="AlphaFoldDB" id="A0A1P8K4Q5"/>
<dbReference type="PROSITE" id="PS51257">
    <property type="entry name" value="PROKAR_LIPOPROTEIN"/>
    <property type="match status" value="1"/>
</dbReference>
<reference evidence="2 3" key="1">
    <citation type="submission" date="2017-01" db="EMBL/GenBank/DDBJ databases">
        <authorList>
            <person name="Mah S.A."/>
            <person name="Swanson W.J."/>
            <person name="Moy G.W."/>
            <person name="Vacquier V.D."/>
        </authorList>
    </citation>
    <scope>NUCLEOTIDE SEQUENCE [LARGE SCALE GENOMIC DNA]</scope>
    <source>
        <strain evidence="2 3">DCY110</strain>
    </source>
</reference>
<name>A0A1P8K4Q5_9BURK</name>
<organism evidence="2 3">
    <name type="scientific">Rhodoferax koreensis</name>
    <dbReference type="NCBI Taxonomy" id="1842727"/>
    <lineage>
        <taxon>Bacteria</taxon>
        <taxon>Pseudomonadati</taxon>
        <taxon>Pseudomonadota</taxon>
        <taxon>Betaproteobacteria</taxon>
        <taxon>Burkholderiales</taxon>
        <taxon>Comamonadaceae</taxon>
        <taxon>Rhodoferax</taxon>
    </lineage>
</organism>
<sequence>MRRLALPLIALLLTALAGCAVKPGMTRDEVVSQWGRPTAELDRGGVHRLQYSHEPMGQSVVMVDLDATGRVVQSREVMNLNEFSKIDISGTTTRDDILWAFGPPAKVDGVASWKGDIWSYRWKDTQDMWFWVYFDPSGVVRRTQQGLELPLFPNIR</sequence>
<evidence type="ECO:0000313" key="3">
    <source>
        <dbReference type="Proteomes" id="UP000186609"/>
    </source>
</evidence>
<dbReference type="OrthoDB" id="8962020at2"/>
<keyword evidence="1" id="KW-0732">Signal</keyword>
<protein>
    <recommendedName>
        <fullName evidence="4">Lipoprotein SmpA/OmlA domain-containing protein</fullName>
    </recommendedName>
</protein>
<evidence type="ECO:0000313" key="2">
    <source>
        <dbReference type="EMBL" id="APW40978.1"/>
    </source>
</evidence>
<dbReference type="EMBL" id="CP019236">
    <property type="protein sequence ID" value="APW40978.1"/>
    <property type="molecule type" value="Genomic_DNA"/>
</dbReference>
<dbReference type="STRING" id="1842727.RD110_26065"/>